<dbReference type="InterPro" id="IPR018891">
    <property type="entry name" value="AIPR_C"/>
</dbReference>
<organism evidence="3 4">
    <name type="scientific">Chitinophaga dinghuensis</name>
    <dbReference type="NCBI Taxonomy" id="1539050"/>
    <lineage>
        <taxon>Bacteria</taxon>
        <taxon>Pseudomonadati</taxon>
        <taxon>Bacteroidota</taxon>
        <taxon>Chitinophagia</taxon>
        <taxon>Chitinophagales</taxon>
        <taxon>Chitinophagaceae</taxon>
        <taxon>Chitinophaga</taxon>
    </lineage>
</organism>
<dbReference type="RefSeq" id="WP_111593437.1">
    <property type="nucleotide sequence ID" value="NZ_QLMA01000006.1"/>
</dbReference>
<keyword evidence="4" id="KW-1185">Reference proteome</keyword>
<proteinExistence type="predicted"/>
<dbReference type="OrthoDB" id="9806213at2"/>
<dbReference type="Pfam" id="PF10592">
    <property type="entry name" value="AIPR"/>
    <property type="match status" value="1"/>
</dbReference>
<evidence type="ECO:0000259" key="2">
    <source>
        <dbReference type="Pfam" id="PF10592"/>
    </source>
</evidence>
<accession>A0A327VU00</accession>
<sequence length="686" mass="78696">MAKNDAIIIDSIIDDRVALNNPSDKRDEVFEYFSIEQILKDYALAPSDIHEGMVDGQNDGGIDAFYIFINGHHLSDLENFYWPKSNVEIEVFIITCKHHDTFKQASLDSMIATLSELMDFTIDKKDLRGDYNKELLMKREILKTAYRRVASKISKFCFKIMYASRGDTSILGESVKSRSNQIEELILSCFADSNANFIFWGSAELIEANRKKPNFSLELPFVEYLGRGERYVLLCKLTDYYNFITDDDKKLRRYLFDSNVRDFMGLNAVNEEIKSTLENTNSPDFWWLNNGITILATSGKVIGDLIQMEDIQIVNGLQTTESIYNHFYSGGEDPNMRSVLIKVLVSKDNEVRDSIIHATNNQTSVSVPALHATDKIQRDIEDVLLTRGLYYERRTHYYFNQNISKNLIVSPLYLGAAYVALIKKQPHSASQLKSKFMRKPEQYAEVFSQDLNISIWPILAKIIKKSDEVLELNRSFGKTGTDGYLKRWRHLLAIITVARRFGTFAFTINQILTLDKNEINEQEFSDTYDFLKTHPIDTSSRWKNKVIYDGILMASKDHFNLEGIQVLKLNVPKLKDYKETGYLPVSIQESLIHEIDAALPPQPWPPGILKQISIELKISSRIVSNVVNILISRGLRNRQQKGIVYDKEGRIIAIDKNRNMMAQNSLEKLSSHSEQVNSNKTTSNEV</sequence>
<dbReference type="Proteomes" id="UP000249819">
    <property type="component" value="Unassembled WGS sequence"/>
</dbReference>
<dbReference type="AlphaFoldDB" id="A0A327VU00"/>
<comment type="caution">
    <text evidence="3">The sequence shown here is derived from an EMBL/GenBank/DDBJ whole genome shotgun (WGS) entry which is preliminary data.</text>
</comment>
<gene>
    <name evidence="3" type="ORF">CLV59_10612</name>
</gene>
<feature type="region of interest" description="Disordered" evidence="1">
    <location>
        <begin position="666"/>
        <end position="686"/>
    </location>
</feature>
<evidence type="ECO:0000256" key="1">
    <source>
        <dbReference type="SAM" id="MobiDB-lite"/>
    </source>
</evidence>
<evidence type="ECO:0000313" key="4">
    <source>
        <dbReference type="Proteomes" id="UP000249819"/>
    </source>
</evidence>
<feature type="domain" description="Abortive phage infection protein C-terminal" evidence="2">
    <location>
        <begin position="256"/>
        <end position="485"/>
    </location>
</feature>
<evidence type="ECO:0000313" key="3">
    <source>
        <dbReference type="EMBL" id="RAJ78952.1"/>
    </source>
</evidence>
<dbReference type="EMBL" id="QLMA01000006">
    <property type="protein sequence ID" value="RAJ78952.1"/>
    <property type="molecule type" value="Genomic_DNA"/>
</dbReference>
<name>A0A327VU00_9BACT</name>
<reference evidence="3 4" key="1">
    <citation type="submission" date="2018-06" db="EMBL/GenBank/DDBJ databases">
        <title>Genomic Encyclopedia of Archaeal and Bacterial Type Strains, Phase II (KMG-II): from individual species to whole genera.</title>
        <authorList>
            <person name="Goeker M."/>
        </authorList>
    </citation>
    <scope>NUCLEOTIDE SEQUENCE [LARGE SCALE GENOMIC DNA]</scope>
    <source>
        <strain evidence="3 4">DSM 29821</strain>
    </source>
</reference>
<protein>
    <submittedName>
        <fullName evidence="3">AIPR protein</fullName>
    </submittedName>
</protein>